<dbReference type="PANTHER" id="PTHR44229:SF4">
    <property type="entry name" value="15-HYDROXYPROSTAGLANDIN DEHYDROGENASE [NAD(+)]"/>
    <property type="match status" value="1"/>
</dbReference>
<evidence type="ECO:0000256" key="11">
    <source>
        <dbReference type="ARBA" id="ARBA00048008"/>
    </source>
</evidence>
<dbReference type="InterPro" id="IPR036291">
    <property type="entry name" value="NAD(P)-bd_dom_sf"/>
</dbReference>
<dbReference type="EC" id="1.1.1.232" evidence="4"/>
<dbReference type="InterPro" id="IPR002347">
    <property type="entry name" value="SDR_fam"/>
</dbReference>
<sequence length="249" mass="26963">MKIEGKIALVTGGAAGLGKALTLRLLESGAKFVAIIDFNEEAGQEVASEFNRKFGDGRVMFIRCDVTKEADLKKCFQEAYDVHDYLDIVVNNAGIISSDHQKTIAVNLVAVMNGMLIAADLMTKKPRSEKGVIINTASMAGFLASPVVNFSYTASKYGVVGLTKSFPNSTDGFSKDLRAVAICPAVVDTSLWTSNGFSTNDVKGRLETIKDRYVTVDMVIDAFIHGIENDELNGAFVKVRKEGIDVEYS</sequence>
<comment type="catalytic activity">
    <reaction evidence="19">
        <text>resolvin D2 + NAD(+) = 16-oxoresolvin D2 + NADH + H(+)</text>
        <dbReference type="Rhea" id="RHEA:53588"/>
        <dbReference type="ChEBI" id="CHEBI:15378"/>
        <dbReference type="ChEBI" id="CHEBI:57540"/>
        <dbReference type="ChEBI" id="CHEBI:57945"/>
        <dbReference type="ChEBI" id="CHEBI:133367"/>
        <dbReference type="ChEBI" id="CHEBI:137498"/>
    </reaction>
    <physiologicalReaction direction="left-to-right" evidence="19">
        <dbReference type="Rhea" id="RHEA:53589"/>
    </physiologicalReaction>
</comment>
<keyword evidence="24" id="KW-1185">Reference proteome</keyword>
<comment type="catalytic activity">
    <reaction evidence="12">
        <text>15-oxo-(5S,6R)-dihydroxy-(7E,9E,11Z)-eicosatrienoate + NADH + H(+) = (5S,6R,15S)-trihydroxy-(7E,9E,11Z)-eicosatrienoate + NAD(+)</text>
        <dbReference type="Rhea" id="RHEA:41596"/>
        <dbReference type="ChEBI" id="CHEBI:15378"/>
        <dbReference type="ChEBI" id="CHEBI:57540"/>
        <dbReference type="ChEBI" id="CHEBI:57945"/>
        <dbReference type="ChEBI" id="CHEBI:78325"/>
        <dbReference type="ChEBI" id="CHEBI:78329"/>
    </reaction>
    <physiologicalReaction direction="left-to-right" evidence="12">
        <dbReference type="Rhea" id="RHEA:41597"/>
    </physiologicalReaction>
</comment>
<evidence type="ECO:0000256" key="6">
    <source>
        <dbReference type="ARBA" id="ARBA00041812"/>
    </source>
</evidence>
<evidence type="ECO:0000256" key="19">
    <source>
        <dbReference type="ARBA" id="ARBA00048921"/>
    </source>
</evidence>
<dbReference type="GO" id="GO:0016404">
    <property type="term" value="F:15-hydroxyprostaglandin dehydrogenase (NAD+) activity"/>
    <property type="evidence" value="ECO:0007669"/>
    <property type="project" value="UniProtKB-EC"/>
</dbReference>
<comment type="catalytic activity">
    <reaction evidence="15">
        <text>resolvin D2 + NAD(+) = 7-oxoresolvin D2 + NADH + H(+)</text>
        <dbReference type="Rhea" id="RHEA:53584"/>
        <dbReference type="ChEBI" id="CHEBI:15378"/>
        <dbReference type="ChEBI" id="CHEBI:57540"/>
        <dbReference type="ChEBI" id="CHEBI:57945"/>
        <dbReference type="ChEBI" id="CHEBI:133367"/>
        <dbReference type="ChEBI" id="CHEBI:137497"/>
    </reaction>
    <physiologicalReaction direction="left-to-right" evidence="15">
        <dbReference type="Rhea" id="RHEA:53585"/>
    </physiologicalReaction>
</comment>
<dbReference type="PANTHER" id="PTHR44229">
    <property type="entry name" value="15-HYDROXYPROSTAGLANDIN DEHYDROGENASE [NAD(+)]"/>
    <property type="match status" value="1"/>
</dbReference>
<dbReference type="SUPFAM" id="SSF51735">
    <property type="entry name" value="NAD(P)-binding Rossmann-fold domains"/>
    <property type="match status" value="1"/>
</dbReference>
<gene>
    <name evidence="23" type="ORF">BSL78_22470</name>
</gene>
<dbReference type="EMBL" id="MRZV01001096">
    <property type="protein sequence ID" value="PIK40673.1"/>
    <property type="molecule type" value="Genomic_DNA"/>
</dbReference>
<comment type="catalytic activity">
    <reaction evidence="18">
        <text>prostaglandin E2 + NAD(+) = 15-oxoprostaglandin E2 + NADH + H(+)</text>
        <dbReference type="Rhea" id="RHEA:11876"/>
        <dbReference type="ChEBI" id="CHEBI:15378"/>
        <dbReference type="ChEBI" id="CHEBI:57400"/>
        <dbReference type="ChEBI" id="CHEBI:57540"/>
        <dbReference type="ChEBI" id="CHEBI:57945"/>
        <dbReference type="ChEBI" id="CHEBI:606564"/>
        <dbReference type="EC" id="1.1.1.141"/>
    </reaction>
    <physiologicalReaction direction="left-to-right" evidence="18">
        <dbReference type="Rhea" id="RHEA:11877"/>
    </physiologicalReaction>
</comment>
<dbReference type="PRINTS" id="PR00081">
    <property type="entry name" value="GDHRDH"/>
</dbReference>
<evidence type="ECO:0000256" key="3">
    <source>
        <dbReference type="ARBA" id="ARBA00038968"/>
    </source>
</evidence>
<proteinExistence type="inferred from homology"/>
<evidence type="ECO:0000256" key="4">
    <source>
        <dbReference type="ARBA" id="ARBA00039060"/>
    </source>
</evidence>
<comment type="catalytic activity">
    <reaction evidence="11">
        <text>14-hydroxy-(4Z,7Z,10Z,12E,16Z,19Z)-docosahexaenoate + NAD(+) = 14-oxo-(4Z,7Z,10Z,12E,16Z,19Z)-docosahexaenoate + NADH + H(+)</text>
        <dbReference type="Rhea" id="RHEA:48952"/>
        <dbReference type="ChEBI" id="CHEBI:15378"/>
        <dbReference type="ChEBI" id="CHEBI:57540"/>
        <dbReference type="ChEBI" id="CHEBI:57945"/>
        <dbReference type="ChEBI" id="CHEBI:90866"/>
        <dbReference type="ChEBI" id="CHEBI:90867"/>
    </reaction>
    <physiologicalReaction direction="left-to-right" evidence="11">
        <dbReference type="Rhea" id="RHEA:48953"/>
    </physiologicalReaction>
</comment>
<comment type="catalytic activity">
    <reaction evidence="17">
        <text>prostaglandin A1 + NAD(+) = 15-oxo-prostaglandin A1 + NADH + H(+)</text>
        <dbReference type="Rhea" id="RHEA:41263"/>
        <dbReference type="ChEBI" id="CHEBI:15378"/>
        <dbReference type="ChEBI" id="CHEBI:57398"/>
        <dbReference type="ChEBI" id="CHEBI:57540"/>
        <dbReference type="ChEBI" id="CHEBI:57945"/>
        <dbReference type="ChEBI" id="CHEBI:85072"/>
    </reaction>
    <physiologicalReaction direction="left-to-right" evidence="17">
        <dbReference type="Rhea" id="RHEA:41264"/>
    </physiologicalReaction>
</comment>
<dbReference type="GO" id="GO:0005737">
    <property type="term" value="C:cytoplasm"/>
    <property type="evidence" value="ECO:0007669"/>
    <property type="project" value="TreeGrafter"/>
</dbReference>
<dbReference type="STRING" id="307972.A0A2G8JY62"/>
<organism evidence="23 24">
    <name type="scientific">Stichopus japonicus</name>
    <name type="common">Sea cucumber</name>
    <dbReference type="NCBI Taxonomy" id="307972"/>
    <lineage>
        <taxon>Eukaryota</taxon>
        <taxon>Metazoa</taxon>
        <taxon>Echinodermata</taxon>
        <taxon>Eleutherozoa</taxon>
        <taxon>Echinozoa</taxon>
        <taxon>Holothuroidea</taxon>
        <taxon>Aspidochirotacea</taxon>
        <taxon>Aspidochirotida</taxon>
        <taxon>Stichopodidae</taxon>
        <taxon>Apostichopus</taxon>
    </lineage>
</organism>
<evidence type="ECO:0000256" key="2">
    <source>
        <dbReference type="ARBA" id="ARBA00023002"/>
    </source>
</evidence>
<protein>
    <recommendedName>
        <fullName evidence="5">15-hydroxyprostaglandin dehydrogenase [NAD(+)]</fullName>
        <ecNumber evidence="3">1.1.1.141</ecNumber>
        <ecNumber evidence="4">1.1.1.232</ecNumber>
    </recommendedName>
    <alternativeName>
        <fullName evidence="7">Eicosanoid/docosanoid dehydrogenase [NAD(+)]</fullName>
    </alternativeName>
    <alternativeName>
        <fullName evidence="6">Prostaglandin dehydrogenase 1</fullName>
    </alternativeName>
</protein>
<keyword evidence="2" id="KW-0560">Oxidoreductase</keyword>
<comment type="catalytic activity">
    <reaction evidence="9">
        <text>prostaglandin E1 + NAD(+) = 15-oxoprostaglandin E1 + NADH + H(+)</text>
        <dbReference type="Rhea" id="RHEA:16477"/>
        <dbReference type="ChEBI" id="CHEBI:15378"/>
        <dbReference type="ChEBI" id="CHEBI:57397"/>
        <dbReference type="ChEBI" id="CHEBI:57401"/>
        <dbReference type="ChEBI" id="CHEBI:57540"/>
        <dbReference type="ChEBI" id="CHEBI:57945"/>
    </reaction>
    <physiologicalReaction direction="left-to-right" evidence="9">
        <dbReference type="Rhea" id="RHEA:16478"/>
    </physiologicalReaction>
</comment>
<evidence type="ECO:0000256" key="22">
    <source>
        <dbReference type="RuleBase" id="RU000363"/>
    </source>
</evidence>
<evidence type="ECO:0000313" key="23">
    <source>
        <dbReference type="EMBL" id="PIK40673.1"/>
    </source>
</evidence>
<name>A0A2G8JY62_STIJA</name>
<evidence type="ECO:0000256" key="5">
    <source>
        <dbReference type="ARBA" id="ARBA00040276"/>
    </source>
</evidence>
<evidence type="ECO:0000256" key="17">
    <source>
        <dbReference type="ARBA" id="ARBA00048611"/>
    </source>
</evidence>
<comment type="catalytic activity">
    <reaction evidence="20">
        <text>(15S)-hydroxy-(5Z,8Z,11Z,13E)-eicosatetraenoate + NAD(+) = 15-oxo-(5Z,8Z,11Z,13E)-eicosatetraenoate + NADH + H(+)</text>
        <dbReference type="Rhea" id="RHEA:23260"/>
        <dbReference type="ChEBI" id="CHEBI:15378"/>
        <dbReference type="ChEBI" id="CHEBI:57409"/>
        <dbReference type="ChEBI" id="CHEBI:57410"/>
        <dbReference type="ChEBI" id="CHEBI:57540"/>
        <dbReference type="ChEBI" id="CHEBI:57945"/>
        <dbReference type="EC" id="1.1.1.232"/>
    </reaction>
    <physiologicalReaction direction="left-to-right" evidence="20">
        <dbReference type="Rhea" id="RHEA:23261"/>
    </physiologicalReaction>
</comment>
<evidence type="ECO:0000313" key="24">
    <source>
        <dbReference type="Proteomes" id="UP000230750"/>
    </source>
</evidence>
<comment type="catalytic activity">
    <reaction evidence="10">
        <text>resolvin D1 + NAD(+) = 8-oxoresolvin D1 + NADH + H(+)</text>
        <dbReference type="Rhea" id="RHEA:50124"/>
        <dbReference type="ChEBI" id="CHEBI:15378"/>
        <dbReference type="ChEBI" id="CHEBI:57540"/>
        <dbReference type="ChEBI" id="CHEBI:57945"/>
        <dbReference type="ChEBI" id="CHEBI:132079"/>
        <dbReference type="ChEBI" id="CHEBI:132080"/>
    </reaction>
    <physiologicalReaction direction="left-to-right" evidence="10">
        <dbReference type="Rhea" id="RHEA:50125"/>
    </physiologicalReaction>
</comment>
<reference evidence="23 24" key="1">
    <citation type="journal article" date="2017" name="PLoS Biol.">
        <title>The sea cucumber genome provides insights into morphological evolution and visceral regeneration.</title>
        <authorList>
            <person name="Zhang X."/>
            <person name="Sun L."/>
            <person name="Yuan J."/>
            <person name="Sun Y."/>
            <person name="Gao Y."/>
            <person name="Zhang L."/>
            <person name="Li S."/>
            <person name="Dai H."/>
            <person name="Hamel J.F."/>
            <person name="Liu C."/>
            <person name="Yu Y."/>
            <person name="Liu S."/>
            <person name="Lin W."/>
            <person name="Guo K."/>
            <person name="Jin S."/>
            <person name="Xu P."/>
            <person name="Storey K.B."/>
            <person name="Huan P."/>
            <person name="Zhang T."/>
            <person name="Zhou Y."/>
            <person name="Zhang J."/>
            <person name="Lin C."/>
            <person name="Li X."/>
            <person name="Xing L."/>
            <person name="Huo D."/>
            <person name="Sun M."/>
            <person name="Wang L."/>
            <person name="Mercier A."/>
            <person name="Li F."/>
            <person name="Yang H."/>
            <person name="Xiang J."/>
        </authorList>
    </citation>
    <scope>NUCLEOTIDE SEQUENCE [LARGE SCALE GENOMIC DNA]</scope>
    <source>
        <strain evidence="23">Shaxun</strain>
        <tissue evidence="23">Muscle</tissue>
    </source>
</reference>
<evidence type="ECO:0000256" key="9">
    <source>
        <dbReference type="ARBA" id="ARBA00047325"/>
    </source>
</evidence>
<comment type="caution">
    <text evidence="23">The sequence shown here is derived from an EMBL/GenBank/DDBJ whole genome shotgun (WGS) entry which is preliminary data.</text>
</comment>
<evidence type="ECO:0000256" key="16">
    <source>
        <dbReference type="ARBA" id="ARBA00048535"/>
    </source>
</evidence>
<evidence type="ECO:0000256" key="18">
    <source>
        <dbReference type="ARBA" id="ARBA00048739"/>
    </source>
</evidence>
<dbReference type="PRINTS" id="PR00080">
    <property type="entry name" value="SDRFAMILY"/>
</dbReference>
<comment type="catalytic activity">
    <reaction evidence="14">
        <text>resolvin D1 + NAD(+) = 17-oxoresolvin D1 + NADH + H(+)</text>
        <dbReference type="Rhea" id="RHEA:50128"/>
        <dbReference type="ChEBI" id="CHEBI:15378"/>
        <dbReference type="ChEBI" id="CHEBI:57540"/>
        <dbReference type="ChEBI" id="CHEBI:57945"/>
        <dbReference type="ChEBI" id="CHEBI:132079"/>
        <dbReference type="ChEBI" id="CHEBI:132081"/>
    </reaction>
    <physiologicalReaction direction="left-to-right" evidence="14">
        <dbReference type="Rhea" id="RHEA:50129"/>
    </physiologicalReaction>
</comment>
<evidence type="ECO:0000256" key="1">
    <source>
        <dbReference type="ARBA" id="ARBA00006484"/>
    </source>
</evidence>
<dbReference type="Proteomes" id="UP000230750">
    <property type="component" value="Unassembled WGS sequence"/>
</dbReference>
<evidence type="ECO:0000256" key="15">
    <source>
        <dbReference type="ARBA" id="ARBA00048393"/>
    </source>
</evidence>
<comment type="catalytic activity">
    <reaction evidence="21">
        <text>resolvin E1 + NAD(+) = 18-oxo-resolvin E1 + NADH + H(+)</text>
        <dbReference type="Rhea" id="RHEA:49244"/>
        <dbReference type="ChEBI" id="CHEBI:15378"/>
        <dbReference type="ChEBI" id="CHEBI:57540"/>
        <dbReference type="ChEBI" id="CHEBI:57945"/>
        <dbReference type="ChEBI" id="CHEBI:91000"/>
        <dbReference type="ChEBI" id="CHEBI:91001"/>
    </reaction>
    <physiologicalReaction direction="left-to-right" evidence="21">
        <dbReference type="Rhea" id="RHEA:49245"/>
    </physiologicalReaction>
</comment>
<comment type="catalytic activity">
    <reaction evidence="16">
        <text>lipoxin A4 + NAD(+) = 15-oxo-(5S,6R)-dihydroxy-(7E,9E,11Z,13E)-eicosatetraenoate + NADH + H(+)</text>
        <dbReference type="Rhea" id="RHEA:41572"/>
        <dbReference type="ChEBI" id="CHEBI:15378"/>
        <dbReference type="ChEBI" id="CHEBI:57540"/>
        <dbReference type="ChEBI" id="CHEBI:57945"/>
        <dbReference type="ChEBI" id="CHEBI:67026"/>
        <dbReference type="ChEBI" id="CHEBI:78311"/>
    </reaction>
    <physiologicalReaction direction="left-to-right" evidence="16">
        <dbReference type="Rhea" id="RHEA:41573"/>
    </physiologicalReaction>
</comment>
<evidence type="ECO:0000256" key="10">
    <source>
        <dbReference type="ARBA" id="ARBA00047672"/>
    </source>
</evidence>
<evidence type="ECO:0000256" key="20">
    <source>
        <dbReference type="ARBA" id="ARBA00049151"/>
    </source>
</evidence>
<dbReference type="GO" id="GO:0047034">
    <property type="term" value="F:15-hydroxyicosatetraenoate dehydrogenase activity"/>
    <property type="evidence" value="ECO:0007669"/>
    <property type="project" value="UniProtKB-EC"/>
</dbReference>
<comment type="similarity">
    <text evidence="1 22">Belongs to the short-chain dehydrogenases/reductases (SDR) family.</text>
</comment>
<accession>A0A2G8JY62</accession>
<evidence type="ECO:0000256" key="14">
    <source>
        <dbReference type="ARBA" id="ARBA00048170"/>
    </source>
</evidence>
<dbReference type="OrthoDB" id="37659at2759"/>
<evidence type="ECO:0000256" key="12">
    <source>
        <dbReference type="ARBA" id="ARBA00048140"/>
    </source>
</evidence>
<dbReference type="Pfam" id="PF00106">
    <property type="entry name" value="adh_short"/>
    <property type="match status" value="1"/>
</dbReference>
<dbReference type="EC" id="1.1.1.141" evidence="3"/>
<evidence type="ECO:0000256" key="7">
    <source>
        <dbReference type="ARBA" id="ARBA00042026"/>
    </source>
</evidence>
<comment type="function">
    <text evidence="8">Catalyzes the NAD-dependent dehydrogenation (oxidation) of a broad array of hydroxylated polyunsaturated fatty acids (mainly eicosanoids and docosanoids, including prostaglandins, lipoxins and resolvins), yielding their corresponding keto (oxo) metabolites. Decreases the levels of the pro-proliferative prostaglandins such as prostaglandin E2 (whose activity is increased in cancer because of an increase in the expression of cyclooxygenase 2) and generates oxo-fatty acid products that can profoundly influence cell function by abrogating pro-inflammatory cytokine expression. Converts resolvins E1, D1 and D2 to their oxo products, which represents a mode of resolvin inactivation. Resolvin E1 plays important roles during the resolution phase of acute inflammation, while resolvins D1 and D2 have a unique role in obesity-induced adipose inflammation.</text>
</comment>
<evidence type="ECO:0000256" key="8">
    <source>
        <dbReference type="ARBA" id="ARBA00045705"/>
    </source>
</evidence>
<comment type="catalytic activity">
    <reaction evidence="13">
        <text>(11R)-hydroxy-(5Z,8Z,12E,14Z)-eicosatetraenoate + NAD(+) = 11-oxo-(5Z,8Z,12E,14Z)-eicosatetraenoate + NADH + H(+)</text>
        <dbReference type="Rhea" id="RHEA:48640"/>
        <dbReference type="ChEBI" id="CHEBI:15378"/>
        <dbReference type="ChEBI" id="CHEBI:57540"/>
        <dbReference type="ChEBI" id="CHEBI:57945"/>
        <dbReference type="ChEBI" id="CHEBI:78836"/>
        <dbReference type="ChEBI" id="CHEBI:90697"/>
    </reaction>
    <physiologicalReaction direction="left-to-right" evidence="13">
        <dbReference type="Rhea" id="RHEA:48641"/>
    </physiologicalReaction>
</comment>
<evidence type="ECO:0000256" key="13">
    <source>
        <dbReference type="ARBA" id="ARBA00048144"/>
    </source>
</evidence>
<dbReference type="Gene3D" id="3.40.50.720">
    <property type="entry name" value="NAD(P)-binding Rossmann-like Domain"/>
    <property type="match status" value="1"/>
</dbReference>
<dbReference type="AlphaFoldDB" id="A0A2G8JY62"/>
<evidence type="ECO:0000256" key="21">
    <source>
        <dbReference type="ARBA" id="ARBA00049188"/>
    </source>
</evidence>